<accession>A0ABM4BQ45</accession>
<dbReference type="PANTHER" id="PTHR45749:SF21">
    <property type="entry name" value="DUF4371 DOMAIN-CONTAINING PROTEIN"/>
    <property type="match status" value="1"/>
</dbReference>
<proteinExistence type="predicted"/>
<reference evidence="2" key="1">
    <citation type="submission" date="2025-08" db="UniProtKB">
        <authorList>
            <consortium name="RefSeq"/>
        </authorList>
    </citation>
    <scope>IDENTIFICATION</scope>
</reference>
<sequence>MSNTQWSARIESVKPFAEKINEIKIAINAVLELNLASETRSDLIRIKKYMESFECLELAKIWHKVLAAINYRSTVLQARNATIDVEITNLSNLLVELNTIRDSWDTFLNECRLLGTSLQINIEFSGKKFTKRKRTTHELKRTPAEEFRINVFNVFMDSVIGNMTRRFNAANDIDSLFNALWLFRELNDQEIQMTVAQAERSFNMLKKIKYVLRSTMTQNRLNDLGLLSIEAEMAMKINFEEVINLFASRKARKALL</sequence>
<name>A0ABM4BQ45_HYDVU</name>
<organism evidence="1 2">
    <name type="scientific">Hydra vulgaris</name>
    <name type="common">Hydra</name>
    <name type="synonym">Hydra attenuata</name>
    <dbReference type="NCBI Taxonomy" id="6087"/>
    <lineage>
        <taxon>Eukaryota</taxon>
        <taxon>Metazoa</taxon>
        <taxon>Cnidaria</taxon>
        <taxon>Hydrozoa</taxon>
        <taxon>Hydroidolina</taxon>
        <taxon>Anthoathecata</taxon>
        <taxon>Aplanulata</taxon>
        <taxon>Hydridae</taxon>
        <taxon>Hydra</taxon>
    </lineage>
</organism>
<dbReference type="RefSeq" id="XP_065651251.1">
    <property type="nucleotide sequence ID" value="XM_065795179.1"/>
</dbReference>
<dbReference type="GeneID" id="136079441"/>
<protein>
    <submittedName>
        <fullName evidence="2">Uncharacterized protein LOC136079441</fullName>
    </submittedName>
</protein>
<dbReference type="Proteomes" id="UP001652625">
    <property type="component" value="Chromosome 04"/>
</dbReference>
<dbReference type="PANTHER" id="PTHR45749">
    <property type="match status" value="1"/>
</dbReference>
<evidence type="ECO:0000313" key="1">
    <source>
        <dbReference type="Proteomes" id="UP001652625"/>
    </source>
</evidence>
<keyword evidence="1" id="KW-1185">Reference proteome</keyword>
<evidence type="ECO:0000313" key="2">
    <source>
        <dbReference type="RefSeq" id="XP_065651251.1"/>
    </source>
</evidence>
<gene>
    <name evidence="2" type="primary">LOC136079441</name>
</gene>